<proteinExistence type="predicted"/>
<protein>
    <recommendedName>
        <fullName evidence="3">HEAT repeat domain-containing protein</fullName>
    </recommendedName>
</protein>
<organism evidence="1 2">
    <name type="scientific">Kribbella italica</name>
    <dbReference type="NCBI Taxonomy" id="1540520"/>
    <lineage>
        <taxon>Bacteria</taxon>
        <taxon>Bacillati</taxon>
        <taxon>Actinomycetota</taxon>
        <taxon>Actinomycetes</taxon>
        <taxon>Propionibacteriales</taxon>
        <taxon>Kribbellaceae</taxon>
        <taxon>Kribbella</taxon>
    </lineage>
</organism>
<dbReference type="RefSeq" id="WP_184802017.1">
    <property type="nucleotide sequence ID" value="NZ_JACHMY010000001.1"/>
</dbReference>
<sequence length="297" mass="31353">MFHLDTAVLHQGNLYSATAPAAVVVGQLLGDGQVSAEAREELIEFLGNVARATGEAERSGYTGDLLAPLQDALRTTYPLLLSFLDDADPAVRDAAVMAVVGYVETQTLADQRPAIGDLLIGWTGTRSEDRAVWVRLLGELGGDPRPFLSDTDAKVRVCAALAPALLQDDSATDIIVSALAEMAPAPVVYPELYGIATLIEAALERVDIERIAGPGVTIVRGANRMGFGTTWGPLLLAAFRVPYAPTSGLSAVQRDILGALVANAGIWDYSMGNSAMVFRQAGLPFQREACARIASTS</sequence>
<gene>
    <name evidence="1" type="ORF">HDA39_006712</name>
</gene>
<evidence type="ECO:0000313" key="1">
    <source>
        <dbReference type="EMBL" id="MBB5839978.1"/>
    </source>
</evidence>
<dbReference type="InterPro" id="IPR011989">
    <property type="entry name" value="ARM-like"/>
</dbReference>
<dbReference type="Proteomes" id="UP000549971">
    <property type="component" value="Unassembled WGS sequence"/>
</dbReference>
<comment type="caution">
    <text evidence="1">The sequence shown here is derived from an EMBL/GenBank/DDBJ whole genome shotgun (WGS) entry which is preliminary data.</text>
</comment>
<keyword evidence="2" id="KW-1185">Reference proteome</keyword>
<name>A0A7W9JD81_9ACTN</name>
<evidence type="ECO:0008006" key="3">
    <source>
        <dbReference type="Google" id="ProtNLM"/>
    </source>
</evidence>
<dbReference type="AlphaFoldDB" id="A0A7W9JD81"/>
<evidence type="ECO:0000313" key="2">
    <source>
        <dbReference type="Proteomes" id="UP000549971"/>
    </source>
</evidence>
<reference evidence="1 2" key="1">
    <citation type="submission" date="2020-08" db="EMBL/GenBank/DDBJ databases">
        <title>Sequencing the genomes of 1000 actinobacteria strains.</title>
        <authorList>
            <person name="Klenk H.-P."/>
        </authorList>
    </citation>
    <scope>NUCLEOTIDE SEQUENCE [LARGE SCALE GENOMIC DNA]</scope>
    <source>
        <strain evidence="1 2">DSM 28967</strain>
    </source>
</reference>
<accession>A0A7W9JD81</accession>
<dbReference type="Gene3D" id="1.25.10.10">
    <property type="entry name" value="Leucine-rich Repeat Variant"/>
    <property type="match status" value="1"/>
</dbReference>
<dbReference type="SUPFAM" id="SSF48371">
    <property type="entry name" value="ARM repeat"/>
    <property type="match status" value="1"/>
</dbReference>
<dbReference type="InterPro" id="IPR016024">
    <property type="entry name" value="ARM-type_fold"/>
</dbReference>
<dbReference type="EMBL" id="JACHMY010000001">
    <property type="protein sequence ID" value="MBB5839978.1"/>
    <property type="molecule type" value="Genomic_DNA"/>
</dbReference>